<proteinExistence type="predicted"/>
<protein>
    <submittedName>
        <fullName evidence="2">Flavin-containing monooxygenase</fullName>
    </submittedName>
</protein>
<evidence type="ECO:0000256" key="1">
    <source>
        <dbReference type="ARBA" id="ARBA00023002"/>
    </source>
</evidence>
<dbReference type="GO" id="GO:0004497">
    <property type="term" value="F:monooxygenase activity"/>
    <property type="evidence" value="ECO:0007669"/>
    <property type="project" value="UniProtKB-KW"/>
</dbReference>
<dbReference type="PRINTS" id="PR00411">
    <property type="entry name" value="PNDRDTASEI"/>
</dbReference>
<name>A0A9P8V2X4_9PEZI</name>
<dbReference type="InterPro" id="IPR050982">
    <property type="entry name" value="Auxin_biosynth/cation_transpt"/>
</dbReference>
<dbReference type="AlphaFoldDB" id="A0A9P8V2X4"/>
<dbReference type="GO" id="GO:0050660">
    <property type="term" value="F:flavin adenine dinucleotide binding"/>
    <property type="evidence" value="ECO:0007669"/>
    <property type="project" value="TreeGrafter"/>
</dbReference>
<keyword evidence="3" id="KW-1185">Reference proteome</keyword>
<evidence type="ECO:0000313" key="2">
    <source>
        <dbReference type="EMBL" id="KAH6669662.1"/>
    </source>
</evidence>
<dbReference type="EMBL" id="JAGSXJ010000031">
    <property type="protein sequence ID" value="KAH6669662.1"/>
    <property type="molecule type" value="Genomic_DNA"/>
</dbReference>
<dbReference type="Pfam" id="PF13738">
    <property type="entry name" value="Pyr_redox_3"/>
    <property type="match status" value="1"/>
</dbReference>
<dbReference type="Gene3D" id="3.50.50.60">
    <property type="entry name" value="FAD/NAD(P)-binding domain"/>
    <property type="match status" value="2"/>
</dbReference>
<accession>A0A9P8V2X4</accession>
<dbReference type="PANTHER" id="PTHR43539">
    <property type="entry name" value="FLAVIN-BINDING MONOOXYGENASE-LIKE PROTEIN (AFU_ORTHOLOGUE AFUA_4G09220)"/>
    <property type="match status" value="1"/>
</dbReference>
<keyword evidence="1" id="KW-0560">Oxidoreductase</keyword>
<organism evidence="2 3">
    <name type="scientific">Plectosphaerella plurivora</name>
    <dbReference type="NCBI Taxonomy" id="936078"/>
    <lineage>
        <taxon>Eukaryota</taxon>
        <taxon>Fungi</taxon>
        <taxon>Dikarya</taxon>
        <taxon>Ascomycota</taxon>
        <taxon>Pezizomycotina</taxon>
        <taxon>Sordariomycetes</taxon>
        <taxon>Hypocreomycetidae</taxon>
        <taxon>Glomerellales</taxon>
        <taxon>Plectosphaerellaceae</taxon>
        <taxon>Plectosphaerella</taxon>
    </lineage>
</organism>
<keyword evidence="2" id="KW-0503">Monooxygenase</keyword>
<dbReference type="OrthoDB" id="74360at2759"/>
<comment type="caution">
    <text evidence="2">The sequence shown here is derived from an EMBL/GenBank/DDBJ whole genome shotgun (WGS) entry which is preliminary data.</text>
</comment>
<dbReference type="Proteomes" id="UP000770015">
    <property type="component" value="Unassembled WGS sequence"/>
</dbReference>
<sequence>MDGTKLPEMPALGLAPGMKKENIDPDKVVAAWLEKLDWWFQSRQDLASLFIDNCWWRDILGFAWDFTTKRGVKDIGAYLEGRTITNLQPSTGGLKPILLDIGGMVWIQSGFTFNNAHGNGRGFVRLANVSDGEWRAWIVFTQLEELSKQKEVEAARNRSHAAAARIPHDNGVTHESQVLIVGAGQAGVSLAARLGSMGVRALLVDRHGRIGDSWRARYETCTLNTPTFTDHYPFLKYPENWPRWLSRDQVADFMEHYAQLMGLDVRLGTSVTSVKRDEPADRFIVELEGPEGRQTLTPRHVVLATGVFSDEPVMPDVPGMDIFAGRLYHSSKHRTARDVPDVASKRVVVIGPGTSGHDVAQDYVNHGAKSVTLVQRSPIFSLSAEAWETIQLGLWSMPGLTTEEADVVGNSLPLAVIRTMSIGLTRALADFDKDMIAGLRAAGLALRTGEDGYGLADHQLIEGGRYYIDQGANDMIIDGRIKVLRCEGGVARLDAGGVELADGRRAEADVVVFATGYRHNITTVRRLMGDDVADSMPRFGLLDEEQERAGWWRPTGVRRFWYMTGSFMHCRQFSQALALQIAAAEAEAKQPGTL</sequence>
<dbReference type="SUPFAM" id="SSF51905">
    <property type="entry name" value="FAD/NAD(P)-binding domain"/>
    <property type="match status" value="2"/>
</dbReference>
<dbReference type="PRINTS" id="PR00368">
    <property type="entry name" value="FADPNR"/>
</dbReference>
<reference evidence="2" key="1">
    <citation type="journal article" date="2021" name="Nat. Commun.">
        <title>Genetic determinants of endophytism in the Arabidopsis root mycobiome.</title>
        <authorList>
            <person name="Mesny F."/>
            <person name="Miyauchi S."/>
            <person name="Thiergart T."/>
            <person name="Pickel B."/>
            <person name="Atanasova L."/>
            <person name="Karlsson M."/>
            <person name="Huettel B."/>
            <person name="Barry K.W."/>
            <person name="Haridas S."/>
            <person name="Chen C."/>
            <person name="Bauer D."/>
            <person name="Andreopoulos W."/>
            <person name="Pangilinan J."/>
            <person name="LaButti K."/>
            <person name="Riley R."/>
            <person name="Lipzen A."/>
            <person name="Clum A."/>
            <person name="Drula E."/>
            <person name="Henrissat B."/>
            <person name="Kohler A."/>
            <person name="Grigoriev I.V."/>
            <person name="Martin F.M."/>
            <person name="Hacquard S."/>
        </authorList>
    </citation>
    <scope>NUCLEOTIDE SEQUENCE</scope>
    <source>
        <strain evidence="2">MPI-SDFR-AT-0117</strain>
    </source>
</reference>
<gene>
    <name evidence="2" type="ORF">F5X68DRAFT_265133</name>
</gene>
<evidence type="ECO:0000313" key="3">
    <source>
        <dbReference type="Proteomes" id="UP000770015"/>
    </source>
</evidence>
<dbReference type="PANTHER" id="PTHR43539:SF24">
    <property type="entry name" value="FAD_NAD(P)-BINDING DOMAIN-CONTAINING PROTEIN-RELATED"/>
    <property type="match status" value="1"/>
</dbReference>
<dbReference type="InterPro" id="IPR036188">
    <property type="entry name" value="FAD/NAD-bd_sf"/>
</dbReference>